<keyword evidence="3" id="KW-1185">Reference proteome</keyword>
<comment type="caution">
    <text evidence="2">The sequence shown here is derived from an EMBL/GenBank/DDBJ whole genome shotgun (WGS) entry which is preliminary data.</text>
</comment>
<evidence type="ECO:0000313" key="3">
    <source>
        <dbReference type="Proteomes" id="UP000554482"/>
    </source>
</evidence>
<organism evidence="2 3">
    <name type="scientific">Thalictrum thalictroides</name>
    <name type="common">Rue-anemone</name>
    <name type="synonym">Anemone thalictroides</name>
    <dbReference type="NCBI Taxonomy" id="46969"/>
    <lineage>
        <taxon>Eukaryota</taxon>
        <taxon>Viridiplantae</taxon>
        <taxon>Streptophyta</taxon>
        <taxon>Embryophyta</taxon>
        <taxon>Tracheophyta</taxon>
        <taxon>Spermatophyta</taxon>
        <taxon>Magnoliopsida</taxon>
        <taxon>Ranunculales</taxon>
        <taxon>Ranunculaceae</taxon>
        <taxon>Thalictroideae</taxon>
        <taxon>Thalictrum</taxon>
    </lineage>
</organism>
<dbReference type="AlphaFoldDB" id="A0A7J6X4T2"/>
<accession>A0A7J6X4T2</accession>
<proteinExistence type="predicted"/>
<evidence type="ECO:0000256" key="1">
    <source>
        <dbReference type="SAM" id="MobiDB-lite"/>
    </source>
</evidence>
<dbReference type="Proteomes" id="UP000554482">
    <property type="component" value="Unassembled WGS sequence"/>
</dbReference>
<feature type="region of interest" description="Disordered" evidence="1">
    <location>
        <begin position="27"/>
        <end position="56"/>
    </location>
</feature>
<protein>
    <submittedName>
        <fullName evidence="2">Ap2-like ethylene-responsive transcription factor</fullName>
    </submittedName>
</protein>
<dbReference type="OrthoDB" id="1745432at2759"/>
<sequence>MAAIEYRGLNAVTNFDLSRYIKWLRPGPTTNNDKNPTDPSPSPNTSPFLNTNHSGEMGFSPMSHQNTFGNKALVTKPAAGTTASSALGLLLQSPKFKEMLERTSAADCLSSPLESDPLKCSFPEDIQTYFGCQDSSNYTEVDDVIFGDLNSFSSEMFECELDA</sequence>
<evidence type="ECO:0000313" key="2">
    <source>
        <dbReference type="EMBL" id="KAF5204761.1"/>
    </source>
</evidence>
<name>A0A7J6X4T2_THATH</name>
<reference evidence="2 3" key="1">
    <citation type="submission" date="2020-06" db="EMBL/GenBank/DDBJ databases">
        <title>Transcriptomic and genomic resources for Thalictrum thalictroides and T. hernandezii: Facilitating candidate gene discovery in an emerging model plant lineage.</title>
        <authorList>
            <person name="Arias T."/>
            <person name="Riano-Pachon D.M."/>
            <person name="Di Stilio V.S."/>
        </authorList>
    </citation>
    <scope>NUCLEOTIDE SEQUENCE [LARGE SCALE GENOMIC DNA]</scope>
    <source>
        <strain evidence="3">cv. WT478/WT964</strain>
        <tissue evidence="2">Leaves</tissue>
    </source>
</reference>
<dbReference type="EMBL" id="JABWDY010004994">
    <property type="protein sequence ID" value="KAF5204761.1"/>
    <property type="molecule type" value="Genomic_DNA"/>
</dbReference>
<gene>
    <name evidence="2" type="ORF">FRX31_005652</name>
</gene>